<gene>
    <name evidence="1" type="ORF">EK21DRAFT_89959</name>
</gene>
<accession>A0A9P4H6U7</accession>
<evidence type="ECO:0000313" key="1">
    <source>
        <dbReference type="EMBL" id="KAF2029218.1"/>
    </source>
</evidence>
<evidence type="ECO:0008006" key="3">
    <source>
        <dbReference type="Google" id="ProtNLM"/>
    </source>
</evidence>
<dbReference type="OrthoDB" id="1049195at2759"/>
<dbReference type="AlphaFoldDB" id="A0A9P4H6U7"/>
<sequence length="270" mass="30238">MSIPTPPKVETDQTPQQLFSKAVRSLHNRRNAPPPIPIPVNPISIDIKAMARKPETLPLVAVELSNYPPGLLRHDIQILFKGFTMSVDFVLPIATRFAYPFRTFIWLVGEEEAKRAVLELSGSIVGGREIRVTLVDPATYEQKEVIVAELADELKIAIVNTAHLSYPHLATKILEVREHTKGAVHFAFLQAREPVTIHSEPKVYLQPVRNEARWELVAGGRADGRGARGQDKSVRLAALKSLQETVEKRGILKKIWSQWDGSRLLDLTTQ</sequence>
<protein>
    <recommendedName>
        <fullName evidence="3">RRM domain-containing protein</fullName>
    </recommendedName>
</protein>
<dbReference type="SUPFAM" id="SSF54928">
    <property type="entry name" value="RNA-binding domain, RBD"/>
    <property type="match status" value="1"/>
</dbReference>
<comment type="caution">
    <text evidence="1">The sequence shown here is derived from an EMBL/GenBank/DDBJ whole genome shotgun (WGS) entry which is preliminary data.</text>
</comment>
<dbReference type="EMBL" id="ML978203">
    <property type="protein sequence ID" value="KAF2029218.1"/>
    <property type="molecule type" value="Genomic_DNA"/>
</dbReference>
<organism evidence="1 2">
    <name type="scientific">Setomelanomma holmii</name>
    <dbReference type="NCBI Taxonomy" id="210430"/>
    <lineage>
        <taxon>Eukaryota</taxon>
        <taxon>Fungi</taxon>
        <taxon>Dikarya</taxon>
        <taxon>Ascomycota</taxon>
        <taxon>Pezizomycotina</taxon>
        <taxon>Dothideomycetes</taxon>
        <taxon>Pleosporomycetidae</taxon>
        <taxon>Pleosporales</taxon>
        <taxon>Pleosporineae</taxon>
        <taxon>Phaeosphaeriaceae</taxon>
        <taxon>Setomelanomma</taxon>
    </lineage>
</organism>
<proteinExistence type="predicted"/>
<reference evidence="1" key="1">
    <citation type="journal article" date="2020" name="Stud. Mycol.">
        <title>101 Dothideomycetes genomes: a test case for predicting lifestyles and emergence of pathogens.</title>
        <authorList>
            <person name="Haridas S."/>
            <person name="Albert R."/>
            <person name="Binder M."/>
            <person name="Bloem J."/>
            <person name="Labutti K."/>
            <person name="Salamov A."/>
            <person name="Andreopoulos B."/>
            <person name="Baker S."/>
            <person name="Barry K."/>
            <person name="Bills G."/>
            <person name="Bluhm B."/>
            <person name="Cannon C."/>
            <person name="Castanera R."/>
            <person name="Culley D."/>
            <person name="Daum C."/>
            <person name="Ezra D."/>
            <person name="Gonzalez J."/>
            <person name="Henrissat B."/>
            <person name="Kuo A."/>
            <person name="Liang C."/>
            <person name="Lipzen A."/>
            <person name="Lutzoni F."/>
            <person name="Magnuson J."/>
            <person name="Mondo S."/>
            <person name="Nolan M."/>
            <person name="Ohm R."/>
            <person name="Pangilinan J."/>
            <person name="Park H.-J."/>
            <person name="Ramirez L."/>
            <person name="Alfaro M."/>
            <person name="Sun H."/>
            <person name="Tritt A."/>
            <person name="Yoshinaga Y."/>
            <person name="Zwiers L.-H."/>
            <person name="Turgeon B."/>
            <person name="Goodwin S."/>
            <person name="Spatafora J."/>
            <person name="Crous P."/>
            <person name="Grigoriev I."/>
        </authorList>
    </citation>
    <scope>NUCLEOTIDE SEQUENCE</scope>
    <source>
        <strain evidence="1">CBS 110217</strain>
    </source>
</reference>
<keyword evidence="2" id="KW-1185">Reference proteome</keyword>
<evidence type="ECO:0000313" key="2">
    <source>
        <dbReference type="Proteomes" id="UP000799777"/>
    </source>
</evidence>
<dbReference type="GO" id="GO:0003676">
    <property type="term" value="F:nucleic acid binding"/>
    <property type="evidence" value="ECO:0007669"/>
    <property type="project" value="InterPro"/>
</dbReference>
<name>A0A9P4H6U7_9PLEO</name>
<dbReference type="Proteomes" id="UP000799777">
    <property type="component" value="Unassembled WGS sequence"/>
</dbReference>
<dbReference type="InterPro" id="IPR035979">
    <property type="entry name" value="RBD_domain_sf"/>
</dbReference>